<reference evidence="4" key="1">
    <citation type="journal article" date="2013" name="Science">
        <title>The Amborella genome and the evolution of flowering plants.</title>
        <authorList>
            <consortium name="Amborella Genome Project"/>
        </authorList>
    </citation>
    <scope>NUCLEOTIDE SEQUENCE [LARGE SCALE GENOMIC DNA]</scope>
</reference>
<evidence type="ECO:0000259" key="2">
    <source>
        <dbReference type="SMART" id="SM01054"/>
    </source>
</evidence>
<feature type="region of interest" description="Disordered" evidence="1">
    <location>
        <begin position="447"/>
        <end position="468"/>
    </location>
</feature>
<sequence>MAAQSKEKSISSPSTPHKSDAPPRRRRIPSLRGLLESEIISEKSISRYLKSSTSSCHDYCKYGRKQESEAKEKKKPSLSRKLPLKSPSPSPSLFTKTCKSECSRDRPATKTKTTSPSSNTAAFAKPVTTKFPLQSPKSGNSSKPVKRVEKEGRESATNLSSSTVESACKVEDEAKTTNSIEPEDDIVKVIEVVEDHDGNHGNEDHGHDDGERCNVDGDGDTILPIDCEPKTPEQESPETYTIKDPLSEEQEGIQTQKTGADHSDAEDKEHDAPIDAANAVSVDDDVDDEDEDSDDAEYEEDDYTDDSYEEEENGSERKKNEGIERRIDGGEEGCFSRKPCFQRGTVVVPESSDDKPRKLRFRRGRTIGNEEINKNLGRRRYKKREVPAKNGDGADQRGKEVVLNKGSIQGKKDALVFNEVIEETASKLVEKRKSKVKALVGAFETVISLQGEGPNKDDNDNDKNKEEN</sequence>
<protein>
    <recommendedName>
        <fullName evidence="2">Calmodulin-binding domain-containing protein</fullName>
    </recommendedName>
</protein>
<dbReference type="GO" id="GO:0005516">
    <property type="term" value="F:calmodulin binding"/>
    <property type="evidence" value="ECO:0007669"/>
    <property type="project" value="InterPro"/>
</dbReference>
<feature type="compositionally biased region" description="Basic and acidic residues" evidence="1">
    <location>
        <begin position="314"/>
        <end position="329"/>
    </location>
</feature>
<dbReference type="AlphaFoldDB" id="W1NF81"/>
<evidence type="ECO:0000256" key="1">
    <source>
        <dbReference type="SAM" id="MobiDB-lite"/>
    </source>
</evidence>
<dbReference type="SMART" id="SM01054">
    <property type="entry name" value="CaM_binding"/>
    <property type="match status" value="1"/>
</dbReference>
<organism evidence="3 4">
    <name type="scientific">Amborella trichopoda</name>
    <dbReference type="NCBI Taxonomy" id="13333"/>
    <lineage>
        <taxon>Eukaryota</taxon>
        <taxon>Viridiplantae</taxon>
        <taxon>Streptophyta</taxon>
        <taxon>Embryophyta</taxon>
        <taxon>Tracheophyta</taxon>
        <taxon>Spermatophyta</taxon>
        <taxon>Magnoliopsida</taxon>
        <taxon>Amborellales</taxon>
        <taxon>Amborellaceae</taxon>
        <taxon>Amborella</taxon>
    </lineage>
</organism>
<feature type="region of interest" description="Disordered" evidence="1">
    <location>
        <begin position="363"/>
        <end position="401"/>
    </location>
</feature>
<dbReference type="OrthoDB" id="1939646at2759"/>
<dbReference type="OMA" id="CEHEVSK"/>
<dbReference type="Pfam" id="PF07839">
    <property type="entry name" value="CaM_binding"/>
    <property type="match status" value="1"/>
</dbReference>
<feature type="compositionally biased region" description="Polar residues" evidence="1">
    <location>
        <begin position="155"/>
        <end position="165"/>
    </location>
</feature>
<name>W1NF81_AMBTC</name>
<dbReference type="Proteomes" id="UP000017836">
    <property type="component" value="Unassembled WGS sequence"/>
</dbReference>
<feature type="compositionally biased region" description="Basic and acidic residues" evidence="1">
    <location>
        <begin position="259"/>
        <end position="273"/>
    </location>
</feature>
<evidence type="ECO:0000313" key="3">
    <source>
        <dbReference type="EMBL" id="ERM94472.1"/>
    </source>
</evidence>
<feature type="compositionally biased region" description="Low complexity" evidence="1">
    <location>
        <begin position="110"/>
        <end position="122"/>
    </location>
</feature>
<evidence type="ECO:0000313" key="4">
    <source>
        <dbReference type="Proteomes" id="UP000017836"/>
    </source>
</evidence>
<proteinExistence type="predicted"/>
<feature type="compositionally biased region" description="Acidic residues" evidence="1">
    <location>
        <begin position="282"/>
        <end position="313"/>
    </location>
</feature>
<feature type="compositionally biased region" description="Basic and acidic residues" evidence="1">
    <location>
        <begin position="454"/>
        <end position="468"/>
    </location>
</feature>
<feature type="compositionally biased region" description="Polar residues" evidence="1">
    <location>
        <begin position="131"/>
        <end position="143"/>
    </location>
</feature>
<feature type="compositionally biased region" description="Basic and acidic residues" evidence="1">
    <location>
        <begin position="98"/>
        <end position="108"/>
    </location>
</feature>
<keyword evidence="4" id="KW-1185">Reference proteome</keyword>
<dbReference type="eggNOG" id="ENOG502QVZ6">
    <property type="taxonomic scope" value="Eukaryota"/>
</dbReference>
<feature type="compositionally biased region" description="Basic and acidic residues" evidence="1">
    <location>
        <begin position="384"/>
        <end position="401"/>
    </location>
</feature>
<dbReference type="PANTHER" id="PTHR33349:SF41">
    <property type="entry name" value="EMB|CAB62594.1"/>
    <property type="match status" value="1"/>
</dbReference>
<accession>W1NF81</accession>
<gene>
    <name evidence="3" type="ORF">AMTR_s00010p00260870</name>
</gene>
<dbReference type="InterPro" id="IPR012417">
    <property type="entry name" value="CaM-bd_dom_pln"/>
</dbReference>
<dbReference type="EMBL" id="KI397513">
    <property type="protein sequence ID" value="ERM94472.1"/>
    <property type="molecule type" value="Genomic_DNA"/>
</dbReference>
<dbReference type="HOGENOM" id="CLU_028073_0_0_1"/>
<dbReference type="PANTHER" id="PTHR33349">
    <property type="entry name" value="EMB|CAB62594.1"/>
    <property type="match status" value="1"/>
</dbReference>
<feature type="compositionally biased region" description="Low complexity" evidence="1">
    <location>
        <begin position="79"/>
        <end position="93"/>
    </location>
</feature>
<dbReference type="Gramene" id="ERM94472">
    <property type="protein sequence ID" value="ERM94472"/>
    <property type="gene ID" value="AMTR_s00010p00260870"/>
</dbReference>
<feature type="region of interest" description="Disordered" evidence="1">
    <location>
        <begin position="1"/>
        <end position="32"/>
    </location>
</feature>
<feature type="region of interest" description="Disordered" evidence="1">
    <location>
        <begin position="64"/>
        <end position="335"/>
    </location>
</feature>
<feature type="domain" description="Calmodulin-binding" evidence="2">
    <location>
        <begin position="335"/>
        <end position="448"/>
    </location>
</feature>
<feature type="compositionally biased region" description="Basic and acidic residues" evidence="1">
    <location>
        <begin position="185"/>
        <end position="215"/>
    </location>
</feature>